<dbReference type="Proteomes" id="UP001063166">
    <property type="component" value="Unassembled WGS sequence"/>
</dbReference>
<evidence type="ECO:0000313" key="4">
    <source>
        <dbReference type="Proteomes" id="UP001063166"/>
    </source>
</evidence>
<protein>
    <recommendedName>
        <fullName evidence="2">DUF6532 domain-containing protein</fullName>
    </recommendedName>
</protein>
<accession>A0A9P3UR37</accession>
<proteinExistence type="predicted"/>
<dbReference type="OrthoDB" id="3225557at2759"/>
<feature type="compositionally biased region" description="Basic and acidic residues" evidence="1">
    <location>
        <begin position="280"/>
        <end position="289"/>
    </location>
</feature>
<feature type="domain" description="DUF6532" evidence="2">
    <location>
        <begin position="339"/>
        <end position="515"/>
    </location>
</feature>
<dbReference type="InterPro" id="IPR045341">
    <property type="entry name" value="DUF6532"/>
</dbReference>
<evidence type="ECO:0000259" key="2">
    <source>
        <dbReference type="Pfam" id="PF20149"/>
    </source>
</evidence>
<sequence>MPKDPITCLYARLCQTKGKTPTTRNSYLSTPAFFPLSAPSKIRCRTPAKTKQHEVDELRQRENEIFKIVSIGLESSKEGTSKKARGTAQQTSRKKAPARTMPVSIPSDEEAIDSDEDARPPSDQEDMDNGQDDDLAGLDAEALKAKLINERAQWSTKAQFRSLNKASQGLPNGFDNGVDVVSAHSAATAAGRGSHEDEPAADVDGPGGDKEEDHSQERSLLLNASKNPSKRELARRAEVPRWNSAEEDNRKRSKGMPTQVDGDDHSDDEEEDTNNNDDSDGGRADHELHNGWSEDASYIPPISGAPSRIISIKLQPRSLRVLIRDCIRQFTGDAHFKTGLYPRVEDLRAIYRSVILTCSQDLGLHAYHLRAQHDDEFVDHIGRILAVRLSKSRSDAKKITSGKVEGFYQLIPGEQCKEDVKHATSTGEYIYPKTTSGSVNKKKPFGHPAMLSSLKDIEQGPGADELEIPAPMLCIVATALHASLDDWSTGHLRKTEFNADEYEDVYRGHELFLKQIWEAKPAAYHRLMADLYAQVSARESHSATTIANNAMALLDLDGMDV</sequence>
<feature type="compositionally biased region" description="Basic and acidic residues" evidence="1">
    <location>
        <begin position="207"/>
        <end position="217"/>
    </location>
</feature>
<dbReference type="EMBL" id="BRPK01000007">
    <property type="protein sequence ID" value="GLB39851.1"/>
    <property type="molecule type" value="Genomic_DNA"/>
</dbReference>
<evidence type="ECO:0000256" key="1">
    <source>
        <dbReference type="SAM" id="MobiDB-lite"/>
    </source>
</evidence>
<feature type="compositionally biased region" description="Basic and acidic residues" evidence="1">
    <location>
        <begin position="229"/>
        <end position="239"/>
    </location>
</feature>
<evidence type="ECO:0000313" key="3">
    <source>
        <dbReference type="EMBL" id="GLB39851.1"/>
    </source>
</evidence>
<organism evidence="3 4">
    <name type="scientific">Lyophyllum shimeji</name>
    <name type="common">Hon-shimeji</name>
    <name type="synonym">Tricholoma shimeji</name>
    <dbReference type="NCBI Taxonomy" id="47721"/>
    <lineage>
        <taxon>Eukaryota</taxon>
        <taxon>Fungi</taxon>
        <taxon>Dikarya</taxon>
        <taxon>Basidiomycota</taxon>
        <taxon>Agaricomycotina</taxon>
        <taxon>Agaricomycetes</taxon>
        <taxon>Agaricomycetidae</taxon>
        <taxon>Agaricales</taxon>
        <taxon>Tricholomatineae</taxon>
        <taxon>Lyophyllaceae</taxon>
        <taxon>Lyophyllum</taxon>
    </lineage>
</organism>
<dbReference type="Pfam" id="PF20149">
    <property type="entry name" value="DUF6532"/>
    <property type="match status" value="1"/>
</dbReference>
<comment type="caution">
    <text evidence="3">The sequence shown here is derived from an EMBL/GenBank/DDBJ whole genome shotgun (WGS) entry which is preliminary data.</text>
</comment>
<keyword evidence="4" id="KW-1185">Reference proteome</keyword>
<feature type="compositionally biased region" description="Acidic residues" evidence="1">
    <location>
        <begin position="107"/>
        <end position="116"/>
    </location>
</feature>
<feature type="compositionally biased region" description="Acidic residues" evidence="1">
    <location>
        <begin position="123"/>
        <end position="136"/>
    </location>
</feature>
<feature type="compositionally biased region" description="Acidic residues" evidence="1">
    <location>
        <begin position="264"/>
        <end position="279"/>
    </location>
</feature>
<gene>
    <name evidence="3" type="ORF">LshimejAT787_0703610</name>
</gene>
<feature type="region of interest" description="Disordered" evidence="1">
    <location>
        <begin position="76"/>
        <end position="138"/>
    </location>
</feature>
<name>A0A9P3UR37_LYOSH</name>
<reference evidence="3" key="1">
    <citation type="submission" date="2022-07" db="EMBL/GenBank/DDBJ databases">
        <title>The genome of Lyophyllum shimeji provides insight into the initial evolution of ectomycorrhizal fungal genome.</title>
        <authorList>
            <person name="Kobayashi Y."/>
            <person name="Shibata T."/>
            <person name="Hirakawa H."/>
            <person name="Shigenobu S."/>
            <person name="Nishiyama T."/>
            <person name="Yamada A."/>
            <person name="Hasebe M."/>
            <person name="Kawaguchi M."/>
        </authorList>
    </citation>
    <scope>NUCLEOTIDE SEQUENCE</scope>
    <source>
        <strain evidence="3">AT787</strain>
    </source>
</reference>
<dbReference type="AlphaFoldDB" id="A0A9P3UR37"/>
<feature type="region of interest" description="Disordered" evidence="1">
    <location>
        <begin position="185"/>
        <end position="299"/>
    </location>
</feature>